<evidence type="ECO:0000256" key="6">
    <source>
        <dbReference type="SAM" id="Phobius"/>
    </source>
</evidence>
<dbReference type="SUPFAM" id="SSF48264">
    <property type="entry name" value="Cytochrome P450"/>
    <property type="match status" value="2"/>
</dbReference>
<dbReference type="PRINTS" id="PR00359">
    <property type="entry name" value="BP450"/>
</dbReference>
<keyword evidence="6" id="KW-0812">Transmembrane</keyword>
<dbReference type="InterPro" id="IPR017972">
    <property type="entry name" value="Cyt_P450_CS"/>
</dbReference>
<dbReference type="InterPro" id="IPR002397">
    <property type="entry name" value="Cyt_P450_B"/>
</dbReference>
<dbReference type="InterPro" id="IPR036396">
    <property type="entry name" value="Cyt_P450_sf"/>
</dbReference>
<keyword evidence="5" id="KW-0503">Monooxygenase</keyword>
<dbReference type="Pfam" id="PF00067">
    <property type="entry name" value="p450"/>
    <property type="match status" value="1"/>
</dbReference>
<keyword evidence="6" id="KW-0472">Membrane</keyword>
<dbReference type="GO" id="GO:0005506">
    <property type="term" value="F:iron ion binding"/>
    <property type="evidence" value="ECO:0007669"/>
    <property type="project" value="InterPro"/>
</dbReference>
<dbReference type="RefSeq" id="XP_047763312.1">
    <property type="nucleotide sequence ID" value="XM_047905954.1"/>
</dbReference>
<evidence type="ECO:0000313" key="7">
    <source>
        <dbReference type="EMBL" id="UJO18946.1"/>
    </source>
</evidence>
<keyword evidence="3 5" id="KW-0560">Oxidoreductase</keyword>
<dbReference type="PANTHER" id="PTHR46300">
    <property type="entry name" value="P450, PUTATIVE (EUROFUNG)-RELATED-RELATED"/>
    <property type="match status" value="1"/>
</dbReference>
<keyword evidence="8" id="KW-1185">Reference proteome</keyword>
<dbReference type="InterPro" id="IPR050364">
    <property type="entry name" value="Cytochrome_P450_fung"/>
</dbReference>
<dbReference type="GeneID" id="71986684"/>
<dbReference type="Proteomes" id="UP000756132">
    <property type="component" value="Chromosome 6"/>
</dbReference>
<dbReference type="InterPro" id="IPR001128">
    <property type="entry name" value="Cyt_P450"/>
</dbReference>
<reference evidence="7" key="1">
    <citation type="submission" date="2021-12" db="EMBL/GenBank/DDBJ databases">
        <authorList>
            <person name="Zaccaron A."/>
            <person name="Stergiopoulos I."/>
        </authorList>
    </citation>
    <scope>NUCLEOTIDE SEQUENCE</scope>
    <source>
        <strain evidence="7">Race5_Kim</strain>
    </source>
</reference>
<evidence type="ECO:0000313" key="8">
    <source>
        <dbReference type="Proteomes" id="UP000756132"/>
    </source>
</evidence>
<dbReference type="GO" id="GO:0016705">
    <property type="term" value="F:oxidoreductase activity, acting on paired donors, with incorporation or reduction of molecular oxygen"/>
    <property type="evidence" value="ECO:0007669"/>
    <property type="project" value="InterPro"/>
</dbReference>
<keyword evidence="6" id="KW-1133">Transmembrane helix</keyword>
<dbReference type="EMBL" id="CP090168">
    <property type="protein sequence ID" value="UJO18946.1"/>
    <property type="molecule type" value="Genomic_DNA"/>
</dbReference>
<keyword evidence="4 5" id="KW-0408">Iron</keyword>
<feature type="transmembrane region" description="Helical" evidence="6">
    <location>
        <begin position="6"/>
        <end position="34"/>
    </location>
</feature>
<evidence type="ECO:0000256" key="5">
    <source>
        <dbReference type="RuleBase" id="RU000461"/>
    </source>
</evidence>
<evidence type="ECO:0000256" key="1">
    <source>
        <dbReference type="ARBA" id="ARBA00010617"/>
    </source>
</evidence>
<proteinExistence type="inferred from homology"/>
<sequence length="245" mass="28257">MAQRLWLPAVVADLSLLNIAAALCILLGVGFVLYETGRWAARIPKFDGPRGLPIVGNLWQIRNESAPEKYRVWSEKYGGLYQIQLGHILMTNHFALIKEILRFAWVYSIARLSLPRRTIRDLMYEEKLVPEGTIMFLNAWACNRDPALWDDPEVFRPKRWLEKPETPMFTFGVGSRMCIGNQLAYRELYVVFTRMLKSFKIEKSGVVESHPLRGVENHGALTTQPKEYEVKFIPHNLAALRRALE</sequence>
<name>A0A9Q8PAP6_PASFU</name>
<organism evidence="7 8">
    <name type="scientific">Passalora fulva</name>
    <name type="common">Tomato leaf mold</name>
    <name type="synonym">Cladosporium fulvum</name>
    <dbReference type="NCBI Taxonomy" id="5499"/>
    <lineage>
        <taxon>Eukaryota</taxon>
        <taxon>Fungi</taxon>
        <taxon>Dikarya</taxon>
        <taxon>Ascomycota</taxon>
        <taxon>Pezizomycotina</taxon>
        <taxon>Dothideomycetes</taxon>
        <taxon>Dothideomycetidae</taxon>
        <taxon>Mycosphaerellales</taxon>
        <taxon>Mycosphaerellaceae</taxon>
        <taxon>Fulvia</taxon>
    </lineage>
</organism>
<dbReference type="KEGG" id="ffu:CLAFUR5_06806"/>
<dbReference type="GO" id="GO:0004497">
    <property type="term" value="F:monooxygenase activity"/>
    <property type="evidence" value="ECO:0007669"/>
    <property type="project" value="UniProtKB-KW"/>
</dbReference>
<dbReference type="PROSITE" id="PS00086">
    <property type="entry name" value="CYTOCHROME_P450"/>
    <property type="match status" value="1"/>
</dbReference>
<dbReference type="AlphaFoldDB" id="A0A9Q8PAP6"/>
<gene>
    <name evidence="7" type="ORF">CLAFUR5_06806</name>
</gene>
<accession>A0A9Q8PAP6</accession>
<dbReference type="OrthoDB" id="1055148at2759"/>
<dbReference type="Gene3D" id="1.10.630.10">
    <property type="entry name" value="Cytochrome P450"/>
    <property type="match status" value="2"/>
</dbReference>
<comment type="similarity">
    <text evidence="1 5">Belongs to the cytochrome P450 family.</text>
</comment>
<dbReference type="GO" id="GO:0020037">
    <property type="term" value="F:heme binding"/>
    <property type="evidence" value="ECO:0007669"/>
    <property type="project" value="InterPro"/>
</dbReference>
<keyword evidence="5" id="KW-0349">Heme</keyword>
<evidence type="ECO:0000256" key="3">
    <source>
        <dbReference type="ARBA" id="ARBA00023002"/>
    </source>
</evidence>
<evidence type="ECO:0000256" key="4">
    <source>
        <dbReference type="ARBA" id="ARBA00023004"/>
    </source>
</evidence>
<keyword evidence="2 5" id="KW-0479">Metal-binding</keyword>
<reference evidence="7" key="2">
    <citation type="journal article" date="2022" name="Microb. Genom.">
        <title>A chromosome-scale genome assembly of the tomato pathogen Cladosporium fulvum reveals a compartmentalized genome architecture and the presence of a dispensable chromosome.</title>
        <authorList>
            <person name="Zaccaron A.Z."/>
            <person name="Chen L.H."/>
            <person name="Samaras A."/>
            <person name="Stergiopoulos I."/>
        </authorList>
    </citation>
    <scope>NUCLEOTIDE SEQUENCE</scope>
    <source>
        <strain evidence="7">Race5_Kim</strain>
    </source>
</reference>
<evidence type="ECO:0000256" key="2">
    <source>
        <dbReference type="ARBA" id="ARBA00022723"/>
    </source>
</evidence>
<protein>
    <submittedName>
        <fullName evidence="7">3-hydroxyphenylacetate 6-hydroxylase</fullName>
    </submittedName>
</protein>
<dbReference type="PANTHER" id="PTHR46300:SF9">
    <property type="entry name" value="P450, PUTATIVE-RELATED"/>
    <property type="match status" value="1"/>
</dbReference>